<dbReference type="PANTHER" id="PTHR37534">
    <property type="entry name" value="TRANSCRIPTIONAL ACTIVATOR PROTEIN UGA3"/>
    <property type="match status" value="1"/>
</dbReference>
<organism evidence="8 9">
    <name type="scientific">Sporothrix eucalyptigena</name>
    <dbReference type="NCBI Taxonomy" id="1812306"/>
    <lineage>
        <taxon>Eukaryota</taxon>
        <taxon>Fungi</taxon>
        <taxon>Dikarya</taxon>
        <taxon>Ascomycota</taxon>
        <taxon>Pezizomycotina</taxon>
        <taxon>Sordariomycetes</taxon>
        <taxon>Sordariomycetidae</taxon>
        <taxon>Ophiostomatales</taxon>
        <taxon>Ophiostomataceae</taxon>
        <taxon>Sporothrix</taxon>
    </lineage>
</organism>
<dbReference type="PANTHER" id="PTHR37534:SF49">
    <property type="entry name" value="LYSINE BIOSYNTHESIS REGULATORY PROTEIN LYS14"/>
    <property type="match status" value="1"/>
</dbReference>
<keyword evidence="9" id="KW-1185">Reference proteome</keyword>
<dbReference type="PROSITE" id="PS50048">
    <property type="entry name" value="ZN2_CY6_FUNGAL_2"/>
    <property type="match status" value="1"/>
</dbReference>
<keyword evidence="3" id="KW-0805">Transcription regulation</keyword>
<reference evidence="8 9" key="1">
    <citation type="submission" date="2024-01" db="EMBL/GenBank/DDBJ databases">
        <authorList>
            <person name="Allen C."/>
            <person name="Tagirdzhanova G."/>
        </authorList>
    </citation>
    <scope>NUCLEOTIDE SEQUENCE [LARGE SCALE GENOMIC DNA]</scope>
</reference>
<dbReference type="SUPFAM" id="SSF57701">
    <property type="entry name" value="Zn2/Cys6 DNA-binding domain"/>
    <property type="match status" value="1"/>
</dbReference>
<proteinExistence type="predicted"/>
<protein>
    <recommendedName>
        <fullName evidence="7">Zn(2)-C6 fungal-type domain-containing protein</fullName>
    </recommendedName>
</protein>
<evidence type="ECO:0000256" key="1">
    <source>
        <dbReference type="ARBA" id="ARBA00004123"/>
    </source>
</evidence>
<evidence type="ECO:0000256" key="4">
    <source>
        <dbReference type="ARBA" id="ARBA00023125"/>
    </source>
</evidence>
<sequence>MTKTTSPPAAASPSVKRSVWGCLTCRRRKVKCQSRDTPCASCRRLQLECVPSFGGNFKQWRRRATQDSSQVEVVQTPLPTPTVPTETMNAFLSLSEGSPAWELDMPFLYGGAAPTTLTPGDVYTPALFSERSLTVDNSTPFAWDNSHLDYLALPSPLAHPVSAYSPDLDSDTDRSLVVYYKRNLASFFSVKAAFSSSATATSSPWNFYAYAIRAAEHQPDSPLRHSILAWASAHLLLRSHSAKSNEPALDLDHALQVRHYAKARAAADDLQRDLHGSHHGKEVAVVAPGHLRMLLATTLFLAYGDILSGDSARLVQALTGVAQLLASDWPRFRAALGPVEARILVWLAYLDLRSTMWTPSGGRKGGLFRFLQDHVGGPSSSGISALRGHSPRDYYLAECFGAALPAQELQEDLMQEPAKRLSDEIMGVYAAIADLEVWVDATGSTENAVTSDSTAVTAGYSMAPFGDDTGDDLTELRAAKIHALRATIVRIRAEAKVVHARLLRASTGADHVARTAFHRRVTDAMGHAATILLNRVDNPLVRTDDEAQSAARTIIQIARELRQGGCTASGDAYGSPRSLVWPMPVFVAGIEVTDPVYQDWVLAYLEDVAGWGTSTRRARELLRRVIEKQDAEGRRVAVREALQEMGDLVLI</sequence>
<evidence type="ECO:0000256" key="5">
    <source>
        <dbReference type="ARBA" id="ARBA00023163"/>
    </source>
</evidence>
<feature type="domain" description="Zn(2)-C6 fungal-type" evidence="7">
    <location>
        <begin position="21"/>
        <end position="50"/>
    </location>
</feature>
<dbReference type="Gene3D" id="4.10.240.10">
    <property type="entry name" value="Zn(2)-C6 fungal-type DNA-binding domain"/>
    <property type="match status" value="1"/>
</dbReference>
<dbReference type="EMBL" id="CAWUHD010000113">
    <property type="protein sequence ID" value="CAK7232586.1"/>
    <property type="molecule type" value="Genomic_DNA"/>
</dbReference>
<dbReference type="InterPro" id="IPR021858">
    <property type="entry name" value="Fun_TF"/>
</dbReference>
<dbReference type="PROSITE" id="PS00463">
    <property type="entry name" value="ZN2_CY6_FUNGAL_1"/>
    <property type="match status" value="1"/>
</dbReference>
<dbReference type="SMART" id="SM00066">
    <property type="entry name" value="GAL4"/>
    <property type="match status" value="1"/>
</dbReference>
<comment type="subcellular location">
    <subcellularLocation>
        <location evidence="1">Nucleus</location>
    </subcellularLocation>
</comment>
<dbReference type="Pfam" id="PF00172">
    <property type="entry name" value="Zn_clus"/>
    <property type="match status" value="1"/>
</dbReference>
<gene>
    <name evidence="8" type="ORF">SEUCBS140593_008311</name>
</gene>
<keyword evidence="5" id="KW-0804">Transcription</keyword>
<dbReference type="Pfam" id="PF11951">
    <property type="entry name" value="Fungal_trans_2"/>
    <property type="match status" value="1"/>
</dbReference>
<dbReference type="InterPro" id="IPR001138">
    <property type="entry name" value="Zn2Cys6_DnaBD"/>
</dbReference>
<evidence type="ECO:0000256" key="6">
    <source>
        <dbReference type="ARBA" id="ARBA00023242"/>
    </source>
</evidence>
<dbReference type="InterPro" id="IPR036864">
    <property type="entry name" value="Zn2-C6_fun-type_DNA-bd_sf"/>
</dbReference>
<dbReference type="Proteomes" id="UP001642482">
    <property type="component" value="Unassembled WGS sequence"/>
</dbReference>
<evidence type="ECO:0000256" key="2">
    <source>
        <dbReference type="ARBA" id="ARBA00022833"/>
    </source>
</evidence>
<evidence type="ECO:0000256" key="3">
    <source>
        <dbReference type="ARBA" id="ARBA00023015"/>
    </source>
</evidence>
<accession>A0ABP0CL35</accession>
<evidence type="ECO:0000313" key="9">
    <source>
        <dbReference type="Proteomes" id="UP001642482"/>
    </source>
</evidence>
<keyword evidence="2" id="KW-0862">Zinc</keyword>
<comment type="caution">
    <text evidence="8">The sequence shown here is derived from an EMBL/GenBank/DDBJ whole genome shotgun (WGS) entry which is preliminary data.</text>
</comment>
<evidence type="ECO:0000259" key="7">
    <source>
        <dbReference type="PROSITE" id="PS50048"/>
    </source>
</evidence>
<evidence type="ECO:0000313" key="8">
    <source>
        <dbReference type="EMBL" id="CAK7232586.1"/>
    </source>
</evidence>
<keyword evidence="6" id="KW-0539">Nucleus</keyword>
<name>A0ABP0CL35_9PEZI</name>
<dbReference type="CDD" id="cd00067">
    <property type="entry name" value="GAL4"/>
    <property type="match status" value="1"/>
</dbReference>
<keyword evidence="4" id="KW-0238">DNA-binding</keyword>